<keyword evidence="3" id="KW-1185">Reference proteome</keyword>
<name>A0ABX4N0P5_9MICC</name>
<dbReference type="SUPFAM" id="SSF51735">
    <property type="entry name" value="NAD(P)-binding Rossmann-fold domains"/>
    <property type="match status" value="1"/>
</dbReference>
<protein>
    <submittedName>
        <fullName evidence="2">NADPH:quinone reductase-like Zn-dependent oxidoreductase</fullName>
    </submittedName>
</protein>
<comment type="caution">
    <text evidence="2">The sequence shown here is derived from an EMBL/GenBank/DDBJ whole genome shotgun (WGS) entry which is preliminary data.</text>
</comment>
<dbReference type="SUPFAM" id="SSF50129">
    <property type="entry name" value="GroES-like"/>
    <property type="match status" value="1"/>
</dbReference>
<dbReference type="PANTHER" id="PTHR43482">
    <property type="entry name" value="PROTEIN AST1-RELATED"/>
    <property type="match status" value="1"/>
</dbReference>
<dbReference type="Pfam" id="PF13602">
    <property type="entry name" value="ADH_zinc_N_2"/>
    <property type="match status" value="1"/>
</dbReference>
<organism evidence="2 3">
    <name type="scientific">Glutamicibacter mysorens</name>
    <dbReference type="NCBI Taxonomy" id="257984"/>
    <lineage>
        <taxon>Bacteria</taxon>
        <taxon>Bacillati</taxon>
        <taxon>Actinomycetota</taxon>
        <taxon>Actinomycetes</taxon>
        <taxon>Micrococcales</taxon>
        <taxon>Micrococcaceae</taxon>
        <taxon>Glutamicibacter</taxon>
    </lineage>
</organism>
<dbReference type="SMART" id="SM00829">
    <property type="entry name" value="PKS_ER"/>
    <property type="match status" value="1"/>
</dbReference>
<evidence type="ECO:0000259" key="1">
    <source>
        <dbReference type="SMART" id="SM00829"/>
    </source>
</evidence>
<dbReference type="InterPro" id="IPR011032">
    <property type="entry name" value="GroES-like_sf"/>
</dbReference>
<dbReference type="InterPro" id="IPR020843">
    <property type="entry name" value="ER"/>
</dbReference>
<dbReference type="CDD" id="cd05289">
    <property type="entry name" value="MDR_like_2"/>
    <property type="match status" value="1"/>
</dbReference>
<accession>A0ABX4N0P5</accession>
<dbReference type="InterPro" id="IPR036291">
    <property type="entry name" value="NAD(P)-bd_dom_sf"/>
</dbReference>
<feature type="domain" description="Enoyl reductase (ER)" evidence="1">
    <location>
        <begin position="12"/>
        <end position="298"/>
    </location>
</feature>
<evidence type="ECO:0000313" key="2">
    <source>
        <dbReference type="EMBL" id="PJJ45369.1"/>
    </source>
</evidence>
<gene>
    <name evidence="2" type="ORF">ATK23_2637</name>
</gene>
<dbReference type="InterPro" id="IPR013154">
    <property type="entry name" value="ADH-like_N"/>
</dbReference>
<dbReference type="Proteomes" id="UP000229263">
    <property type="component" value="Unassembled WGS sequence"/>
</dbReference>
<dbReference type="Gene3D" id="3.40.50.720">
    <property type="entry name" value="NAD(P)-binding Rossmann-like Domain"/>
    <property type="match status" value="1"/>
</dbReference>
<dbReference type="EMBL" id="PGEY01000001">
    <property type="protein sequence ID" value="PJJ45369.1"/>
    <property type="molecule type" value="Genomic_DNA"/>
</dbReference>
<dbReference type="InterPro" id="IPR052585">
    <property type="entry name" value="Lipid_raft_assoc_Zn_ADH"/>
</dbReference>
<reference evidence="2 3" key="1">
    <citation type="submission" date="2017-11" db="EMBL/GenBank/DDBJ databases">
        <title>Sequencing the genomes of 1000 actinobacteria strains.</title>
        <authorList>
            <person name="Klenk H.-P."/>
        </authorList>
    </citation>
    <scope>NUCLEOTIDE SEQUENCE [LARGE SCALE GENOMIC DNA]</scope>
    <source>
        <strain evidence="2 3">DSM 12798</strain>
    </source>
</reference>
<dbReference type="Pfam" id="PF08240">
    <property type="entry name" value="ADH_N"/>
    <property type="match status" value="1"/>
</dbReference>
<proteinExistence type="predicted"/>
<dbReference type="Gene3D" id="3.90.180.10">
    <property type="entry name" value="Medium-chain alcohol dehydrogenases, catalytic domain"/>
    <property type="match status" value="1"/>
</dbReference>
<evidence type="ECO:0000313" key="3">
    <source>
        <dbReference type="Proteomes" id="UP000229263"/>
    </source>
</evidence>
<sequence>MFMRAATVSHFGGPEAVEITEVPVPVPGPGQVRIKVSAAALNPVDAAMRSGVFGGEGERIGLGWDVAGTIDAVGAGVNWPVGDRVIGLATGHNEPLGTHADYVVLDAEAIAPAPASLDDVHAAALPLNALSAAQALGLLAMRPGQSLLVTGAAGGVGGHTVELAHRQGLEVTVLASAGDIPFLVSRGANHFLTRGANLAPAGFDGVLDAAGLGNEAIAAVQDGGSYVGLWPGQEPDSERGVRVDALDVRADGAQLAELSRLADQGEISARVAQTYPLEEVTAAHARLAEGSLRGRLVLIP</sequence>
<dbReference type="PANTHER" id="PTHR43482:SF1">
    <property type="entry name" value="PROTEIN AST1-RELATED"/>
    <property type="match status" value="1"/>
</dbReference>